<dbReference type="GO" id="GO:0022857">
    <property type="term" value="F:transmembrane transporter activity"/>
    <property type="evidence" value="ECO:0007669"/>
    <property type="project" value="InterPro"/>
</dbReference>
<dbReference type="SUPFAM" id="SSF103473">
    <property type="entry name" value="MFS general substrate transporter"/>
    <property type="match status" value="1"/>
</dbReference>
<feature type="transmembrane region" description="Helical" evidence="8">
    <location>
        <begin position="22"/>
        <end position="47"/>
    </location>
</feature>
<keyword evidence="2" id="KW-0813">Transport</keyword>
<dbReference type="PANTHER" id="PTHR42718:SF46">
    <property type="entry name" value="BLR6921 PROTEIN"/>
    <property type="match status" value="1"/>
</dbReference>
<feature type="domain" description="Major facilitator superfamily (MFS) profile" evidence="9">
    <location>
        <begin position="21"/>
        <end position="457"/>
    </location>
</feature>
<feature type="transmembrane region" description="Helical" evidence="8">
    <location>
        <begin position="429"/>
        <end position="452"/>
    </location>
</feature>
<dbReference type="PROSITE" id="PS50850">
    <property type="entry name" value="MFS"/>
    <property type="match status" value="1"/>
</dbReference>
<protein>
    <submittedName>
        <fullName evidence="10">Putative TRANSMEMBRANE EFFLUX TRANSMEMBRANE PROTEIN</fullName>
    </submittedName>
</protein>
<name>A0A291Q4S9_9ACTN</name>
<reference evidence="10 11" key="1">
    <citation type="submission" date="2017-08" db="EMBL/GenBank/DDBJ databases">
        <title>Complete Genome Sequence of Streptomyces formicae KY5, the formicamycin producer.</title>
        <authorList>
            <person name="Holmes N.A."/>
            <person name="Devine R."/>
            <person name="Qin Z."/>
            <person name="Seipke R.F."/>
            <person name="Wilkinson B."/>
            <person name="Hutchings M.I."/>
        </authorList>
    </citation>
    <scope>NUCLEOTIDE SEQUENCE [LARGE SCALE GENOMIC DNA]</scope>
    <source>
        <strain evidence="10 11">KY5</strain>
    </source>
</reference>
<evidence type="ECO:0000256" key="6">
    <source>
        <dbReference type="ARBA" id="ARBA00023136"/>
    </source>
</evidence>
<feature type="transmembrane region" description="Helical" evidence="8">
    <location>
        <begin position="173"/>
        <end position="190"/>
    </location>
</feature>
<dbReference type="PANTHER" id="PTHR42718">
    <property type="entry name" value="MAJOR FACILITATOR SUPERFAMILY MULTIDRUG TRANSPORTER MFSC"/>
    <property type="match status" value="1"/>
</dbReference>
<feature type="transmembrane region" description="Helical" evidence="8">
    <location>
        <begin position="145"/>
        <end position="167"/>
    </location>
</feature>
<keyword evidence="5 8" id="KW-1133">Transmembrane helix</keyword>
<feature type="transmembrane region" description="Helical" evidence="8">
    <location>
        <begin position="303"/>
        <end position="324"/>
    </location>
</feature>
<dbReference type="PRINTS" id="PR01036">
    <property type="entry name" value="TCRTETB"/>
</dbReference>
<dbReference type="GO" id="GO:0005886">
    <property type="term" value="C:plasma membrane"/>
    <property type="evidence" value="ECO:0007669"/>
    <property type="project" value="UniProtKB-SubCell"/>
</dbReference>
<evidence type="ECO:0000256" key="5">
    <source>
        <dbReference type="ARBA" id="ARBA00022989"/>
    </source>
</evidence>
<evidence type="ECO:0000256" key="4">
    <source>
        <dbReference type="ARBA" id="ARBA00022692"/>
    </source>
</evidence>
<dbReference type="EMBL" id="CP022685">
    <property type="protein sequence ID" value="ATL26602.1"/>
    <property type="molecule type" value="Genomic_DNA"/>
</dbReference>
<evidence type="ECO:0000256" key="3">
    <source>
        <dbReference type="ARBA" id="ARBA00022475"/>
    </source>
</evidence>
<dbReference type="Gene3D" id="1.20.1250.20">
    <property type="entry name" value="MFS general substrate transporter like domains"/>
    <property type="match status" value="1"/>
</dbReference>
<dbReference type="InterPro" id="IPR020846">
    <property type="entry name" value="MFS_dom"/>
</dbReference>
<dbReference type="KEGG" id="sfk:KY5_1584c"/>
<proteinExistence type="predicted"/>
<evidence type="ECO:0000313" key="11">
    <source>
        <dbReference type="Proteomes" id="UP000221011"/>
    </source>
</evidence>
<keyword evidence="11" id="KW-1185">Reference proteome</keyword>
<feature type="transmembrane region" description="Helical" evidence="8">
    <location>
        <begin position="237"/>
        <end position="256"/>
    </location>
</feature>
<organism evidence="10 11">
    <name type="scientific">Streptomyces formicae</name>
    <dbReference type="NCBI Taxonomy" id="1616117"/>
    <lineage>
        <taxon>Bacteria</taxon>
        <taxon>Bacillati</taxon>
        <taxon>Actinomycetota</taxon>
        <taxon>Actinomycetes</taxon>
        <taxon>Kitasatosporales</taxon>
        <taxon>Streptomycetaceae</taxon>
        <taxon>Streptomyces</taxon>
    </lineage>
</organism>
<comment type="subcellular location">
    <subcellularLocation>
        <location evidence="1">Cell membrane</location>
        <topology evidence="1">Multi-pass membrane protein</topology>
    </subcellularLocation>
</comment>
<keyword evidence="7" id="KW-0046">Antibiotic resistance</keyword>
<dbReference type="Proteomes" id="UP000221011">
    <property type="component" value="Chromosome"/>
</dbReference>
<keyword evidence="3" id="KW-1003">Cell membrane</keyword>
<feature type="transmembrane region" description="Helical" evidence="8">
    <location>
        <begin position="336"/>
        <end position="356"/>
    </location>
</feature>
<keyword evidence="6 8" id="KW-0472">Membrane</keyword>
<evidence type="ECO:0000256" key="8">
    <source>
        <dbReference type="SAM" id="Phobius"/>
    </source>
</evidence>
<dbReference type="AlphaFoldDB" id="A0A291Q4S9"/>
<feature type="transmembrane region" description="Helical" evidence="8">
    <location>
        <begin position="210"/>
        <end position="231"/>
    </location>
</feature>
<feature type="transmembrane region" description="Helical" evidence="8">
    <location>
        <begin position="276"/>
        <end position="297"/>
    </location>
</feature>
<feature type="transmembrane region" description="Helical" evidence="8">
    <location>
        <begin position="112"/>
        <end position="133"/>
    </location>
</feature>
<evidence type="ECO:0000256" key="7">
    <source>
        <dbReference type="ARBA" id="ARBA00023251"/>
    </source>
</evidence>
<dbReference type="InterPro" id="IPR036259">
    <property type="entry name" value="MFS_trans_sf"/>
</dbReference>
<dbReference type="CDD" id="cd17321">
    <property type="entry name" value="MFS_MMR_MDR_like"/>
    <property type="match status" value="1"/>
</dbReference>
<evidence type="ECO:0000313" key="10">
    <source>
        <dbReference type="EMBL" id="ATL26602.1"/>
    </source>
</evidence>
<gene>
    <name evidence="10" type="ORF">KY5_1584c</name>
</gene>
<dbReference type="GO" id="GO:0046677">
    <property type="term" value="P:response to antibiotic"/>
    <property type="evidence" value="ECO:0007669"/>
    <property type="project" value="UniProtKB-KW"/>
</dbReference>
<feature type="transmembrane region" description="Helical" evidence="8">
    <location>
        <begin position="86"/>
        <end position="106"/>
    </location>
</feature>
<dbReference type="Pfam" id="PF07690">
    <property type="entry name" value="MFS_1"/>
    <property type="match status" value="1"/>
</dbReference>
<dbReference type="RefSeq" id="WP_098241561.1">
    <property type="nucleotide sequence ID" value="NZ_CP022685.1"/>
</dbReference>
<sequence>MTHTTCGTDGGSDAVRTRWAPVAVLALAFLMVTLELSLSSVTLPAIGAELGVGTGATQWVLLAYALPTAALAIPAGRWVDRVDLRALFLLAVPAVGVTSVLAAVAPNFPALIAARILQGVAGVLVGALYLPMVAATVHPDQRGRAMGYIATIMPLGSMGGSSLGGLVADAYGWRPVMLMKLPVLIVVVWLGARFVPSTGPRGLTRPDRSLVGDGLVLGGAVAALLVAFDRIEADQPIVAALFAVAGAVLGTGWSRLRSARPVIGLLRRRAVGLPMLALLVTGTFVGLSYFLLPFYVADVLDRGAATTGLAMVFFIGAVALCSPVSGRLADRLPGRFLGAGGLVLVVVGLLSMLTLGPDSGLVDIGWRLAVIGVGQSLFGTPVNASIMAAAPPGMLGTSGGVGNTARTLGFTVGPAIAALAHGLGGGGAAGFRTGVVVLAVLQIAGILALVAAGDAGREATSGEVR</sequence>
<dbReference type="InterPro" id="IPR011701">
    <property type="entry name" value="MFS"/>
</dbReference>
<accession>A0A291Q4S9</accession>
<evidence type="ECO:0000256" key="2">
    <source>
        <dbReference type="ARBA" id="ARBA00022448"/>
    </source>
</evidence>
<evidence type="ECO:0000259" key="9">
    <source>
        <dbReference type="PROSITE" id="PS50850"/>
    </source>
</evidence>
<evidence type="ECO:0000256" key="1">
    <source>
        <dbReference type="ARBA" id="ARBA00004651"/>
    </source>
</evidence>
<feature type="transmembrane region" description="Helical" evidence="8">
    <location>
        <begin position="59"/>
        <end position="79"/>
    </location>
</feature>
<keyword evidence="4 8" id="KW-0812">Transmembrane</keyword>